<keyword evidence="2" id="KW-0732">Signal</keyword>
<organism evidence="3 4">
    <name type="scientific">Ancylobacter radicis</name>
    <dbReference type="NCBI Taxonomy" id="2836179"/>
    <lineage>
        <taxon>Bacteria</taxon>
        <taxon>Pseudomonadati</taxon>
        <taxon>Pseudomonadota</taxon>
        <taxon>Alphaproteobacteria</taxon>
        <taxon>Hyphomicrobiales</taxon>
        <taxon>Xanthobacteraceae</taxon>
        <taxon>Ancylobacter</taxon>
    </lineage>
</organism>
<dbReference type="EMBL" id="JAHCQH010000015">
    <property type="protein sequence ID" value="MBS9477219.1"/>
    <property type="molecule type" value="Genomic_DNA"/>
</dbReference>
<evidence type="ECO:0000313" key="4">
    <source>
        <dbReference type="Proteomes" id="UP001166585"/>
    </source>
</evidence>
<sequence length="115" mass="11469">MKPTLPLLLAALLLAAPAALASPCTQAADDTQAALDRMIADLAASGPSAPESDSALLSHDPSPSALAKTEAEIGDGVKPEIAQKALERARAAAAAGDEEACQKDVAAARDAIGLE</sequence>
<evidence type="ECO:0000313" key="3">
    <source>
        <dbReference type="EMBL" id="MBS9477219.1"/>
    </source>
</evidence>
<proteinExistence type="predicted"/>
<protein>
    <submittedName>
        <fullName evidence="3">Uncharacterized protein</fullName>
    </submittedName>
</protein>
<keyword evidence="4" id="KW-1185">Reference proteome</keyword>
<gene>
    <name evidence="3" type="ORF">KIP89_08885</name>
</gene>
<evidence type="ECO:0000256" key="1">
    <source>
        <dbReference type="SAM" id="MobiDB-lite"/>
    </source>
</evidence>
<dbReference type="RefSeq" id="WP_213755007.1">
    <property type="nucleotide sequence ID" value="NZ_JAHCQH010000015.1"/>
</dbReference>
<evidence type="ECO:0000256" key="2">
    <source>
        <dbReference type="SAM" id="SignalP"/>
    </source>
</evidence>
<feature type="region of interest" description="Disordered" evidence="1">
    <location>
        <begin position="44"/>
        <end position="74"/>
    </location>
</feature>
<feature type="chain" id="PRO_5045482036" evidence="2">
    <location>
        <begin position="22"/>
        <end position="115"/>
    </location>
</feature>
<reference evidence="3" key="1">
    <citation type="submission" date="2021-05" db="EMBL/GenBank/DDBJ databases">
        <authorList>
            <person name="Sun Q."/>
            <person name="Inoue M."/>
        </authorList>
    </citation>
    <scope>NUCLEOTIDE SEQUENCE</scope>
    <source>
        <strain evidence="3">VKM B-3255</strain>
    </source>
</reference>
<accession>A0ABS5R6C9</accession>
<feature type="signal peptide" evidence="2">
    <location>
        <begin position="1"/>
        <end position="21"/>
    </location>
</feature>
<dbReference type="Proteomes" id="UP001166585">
    <property type="component" value="Unassembled WGS sequence"/>
</dbReference>
<comment type="caution">
    <text evidence="3">The sequence shown here is derived from an EMBL/GenBank/DDBJ whole genome shotgun (WGS) entry which is preliminary data.</text>
</comment>
<name>A0ABS5R6C9_9HYPH</name>